<gene>
    <name evidence="1" type="ORF">NQ176_g3097</name>
</gene>
<accession>A0ACC1NK48</accession>
<dbReference type="Proteomes" id="UP001143910">
    <property type="component" value="Unassembled WGS sequence"/>
</dbReference>
<organism evidence="1 2">
    <name type="scientific">Zarea fungicola</name>
    <dbReference type="NCBI Taxonomy" id="93591"/>
    <lineage>
        <taxon>Eukaryota</taxon>
        <taxon>Fungi</taxon>
        <taxon>Dikarya</taxon>
        <taxon>Ascomycota</taxon>
        <taxon>Pezizomycotina</taxon>
        <taxon>Sordariomycetes</taxon>
        <taxon>Hypocreomycetidae</taxon>
        <taxon>Hypocreales</taxon>
        <taxon>Cordycipitaceae</taxon>
        <taxon>Zarea</taxon>
    </lineage>
</organism>
<evidence type="ECO:0000313" key="1">
    <source>
        <dbReference type="EMBL" id="KAJ2979700.1"/>
    </source>
</evidence>
<protein>
    <submittedName>
        <fullName evidence="1">Uncharacterized protein</fullName>
    </submittedName>
</protein>
<comment type="caution">
    <text evidence="1">The sequence shown here is derived from an EMBL/GenBank/DDBJ whole genome shotgun (WGS) entry which is preliminary data.</text>
</comment>
<dbReference type="EMBL" id="JANJQO010000259">
    <property type="protein sequence ID" value="KAJ2979700.1"/>
    <property type="molecule type" value="Genomic_DNA"/>
</dbReference>
<proteinExistence type="predicted"/>
<keyword evidence="2" id="KW-1185">Reference proteome</keyword>
<reference evidence="1" key="1">
    <citation type="submission" date="2022-08" db="EMBL/GenBank/DDBJ databases">
        <title>Genome Sequence of Lecanicillium fungicola.</title>
        <authorList>
            <person name="Buettner E."/>
        </authorList>
    </citation>
    <scope>NUCLEOTIDE SEQUENCE</scope>
    <source>
        <strain evidence="1">Babe33</strain>
    </source>
</reference>
<evidence type="ECO:0000313" key="2">
    <source>
        <dbReference type="Proteomes" id="UP001143910"/>
    </source>
</evidence>
<sequence>MLFYHAKINQLPWYCAIEAESYQWDSARTRELAAVFDWAGRVNMPLAFYHLDLYPCRFENSLELQDWQNSFLAPQIAFLNEFANQGHHRTFLCAVETIVLHVTRQQAADSGLFGRLGEDLCQLVDVDDREGLRQYYQFWKSTSPCKHRTKSTLSRAWAFLLANDAYRREVDDWLVKLEYVLLAAVWKTARANEHPSDASLDGVFPPHEHVNFPIFDCHKIVETHPWVIATREWLPSVLPRICFRVCWEPRCIDYVCTSMTAKKWRKVYYSPRRAQVSVPSTRRTRSCMQKKRWARSGLRYKQRQKKLPRTILRRAKVMKDVTYSDDIEQSLCYLFSRDFRATDKK</sequence>
<name>A0ACC1NK48_9HYPO</name>